<evidence type="ECO:0000256" key="2">
    <source>
        <dbReference type="ARBA" id="ARBA00022694"/>
    </source>
</evidence>
<gene>
    <name evidence="3" type="primary">NCS2</name>
    <name evidence="3" type="synonym">CTU2</name>
    <name evidence="4" type="ORF">CC85DRAFT_40044</name>
</gene>
<dbReference type="AlphaFoldDB" id="A0A0J0XRY3"/>
<protein>
    <recommendedName>
        <fullName evidence="3">Cytoplasmic tRNA 2-thiolation protein 2</fullName>
    </recommendedName>
</protein>
<evidence type="ECO:0000313" key="5">
    <source>
        <dbReference type="Proteomes" id="UP000053611"/>
    </source>
</evidence>
<accession>A0A0J0XRY3</accession>
<dbReference type="GO" id="GO:0005829">
    <property type="term" value="C:cytosol"/>
    <property type="evidence" value="ECO:0007669"/>
    <property type="project" value="TreeGrafter"/>
</dbReference>
<dbReference type="Gene3D" id="3.40.50.620">
    <property type="entry name" value="HUPs"/>
    <property type="match status" value="1"/>
</dbReference>
<organism evidence="4 5">
    <name type="scientific">Cutaneotrichosporon oleaginosum</name>
    <dbReference type="NCBI Taxonomy" id="879819"/>
    <lineage>
        <taxon>Eukaryota</taxon>
        <taxon>Fungi</taxon>
        <taxon>Dikarya</taxon>
        <taxon>Basidiomycota</taxon>
        <taxon>Agaricomycotina</taxon>
        <taxon>Tremellomycetes</taxon>
        <taxon>Trichosporonales</taxon>
        <taxon>Trichosporonaceae</taxon>
        <taxon>Cutaneotrichosporon</taxon>
    </lineage>
</organism>
<dbReference type="RefSeq" id="XP_018280326.1">
    <property type="nucleotide sequence ID" value="XM_018427145.1"/>
</dbReference>
<dbReference type="EMBL" id="KQ087191">
    <property type="protein sequence ID" value="KLT43835.1"/>
    <property type="molecule type" value="Genomic_DNA"/>
</dbReference>
<name>A0A0J0XRY3_9TREE</name>
<sequence>MCEAQETMPRPCRPKGACSRCGGRALYVVRDLVMCRPCFLKHIHHRLGRTMNGPLSGSSRPNVTMRPPAQPGAALIALSGGAGSMALLDFLAERNYFGVAGAEYDITRGRVPPVWARAYAVHVAFPDTWATDGLGAKLREAAESRGLTYIEVRAADVYDTALEERVRAQLDGGVVDSANANASDNASRLDALLASVAAASRPTLLAHILDALLGSVAAALPVSHLLLGETATREAQRVIAGTAQGRGWSLPLDLVTLSSQSVARLRGARELSAKEAALYCHARGLESFSWRARRGGGIEALTERFVATLSARHPATVGAITRTASKLQFTGAGNEPRCPLCLRPADPGIAEWKARASLTALPGRQGGEKAQAEQLEPLLCYACATTLKGRKAAELPPYVLAEAAAQRPVSRDEMRAAIADCLL</sequence>
<dbReference type="InterPro" id="IPR019407">
    <property type="entry name" value="CTU2"/>
</dbReference>
<dbReference type="GO" id="GO:0002143">
    <property type="term" value="P:tRNA wobble position uridine thiolation"/>
    <property type="evidence" value="ECO:0007669"/>
    <property type="project" value="TreeGrafter"/>
</dbReference>
<keyword evidence="5" id="KW-1185">Reference proteome</keyword>
<evidence type="ECO:0000313" key="4">
    <source>
        <dbReference type="EMBL" id="KLT43835.1"/>
    </source>
</evidence>
<comment type="similarity">
    <text evidence="3">Belongs to the CTU2/NCS2 family.</text>
</comment>
<dbReference type="InterPro" id="IPR014729">
    <property type="entry name" value="Rossmann-like_a/b/a_fold"/>
</dbReference>
<keyword evidence="1 3" id="KW-0963">Cytoplasm</keyword>
<comment type="pathway">
    <text evidence="3">tRNA modification; 5-methoxycarbonylmethyl-2-thiouridine-tRNA biosynthesis.</text>
</comment>
<dbReference type="OrthoDB" id="25129at2759"/>
<evidence type="ECO:0000256" key="3">
    <source>
        <dbReference type="HAMAP-Rule" id="MF_03054"/>
    </source>
</evidence>
<evidence type="ECO:0000256" key="1">
    <source>
        <dbReference type="ARBA" id="ARBA00022490"/>
    </source>
</evidence>
<dbReference type="HAMAP" id="MF_03054">
    <property type="entry name" value="CTU2"/>
    <property type="match status" value="1"/>
</dbReference>
<dbReference type="GO" id="GO:0016783">
    <property type="term" value="F:sulfurtransferase activity"/>
    <property type="evidence" value="ECO:0007669"/>
    <property type="project" value="TreeGrafter"/>
</dbReference>
<keyword evidence="2 3" id="KW-0819">tRNA processing</keyword>
<reference evidence="4 5" key="1">
    <citation type="submission" date="2015-03" db="EMBL/GenBank/DDBJ databases">
        <title>Genomics and transcriptomics of the oil-accumulating basidiomycete yeast T. oleaginosus allow insights into substrate utilization and the diverse evolutionary trajectories of mating systems in fungi.</title>
        <authorList>
            <consortium name="DOE Joint Genome Institute"/>
            <person name="Kourist R."/>
            <person name="Kracht O."/>
            <person name="Bracharz F."/>
            <person name="Lipzen A."/>
            <person name="Nolan M."/>
            <person name="Ohm R."/>
            <person name="Grigoriev I."/>
            <person name="Sun S."/>
            <person name="Heitman J."/>
            <person name="Bruck T."/>
            <person name="Nowrousian M."/>
        </authorList>
    </citation>
    <scope>NUCLEOTIDE SEQUENCE [LARGE SCALE GENOMIC DNA]</scope>
    <source>
        <strain evidence="4 5">IBC0246</strain>
    </source>
</reference>
<dbReference type="SUPFAM" id="SSF52402">
    <property type="entry name" value="Adenine nucleotide alpha hydrolases-like"/>
    <property type="match status" value="1"/>
</dbReference>
<dbReference type="Pfam" id="PF10288">
    <property type="entry name" value="CTU2"/>
    <property type="match status" value="1"/>
</dbReference>
<dbReference type="Proteomes" id="UP000053611">
    <property type="component" value="Unassembled WGS sequence"/>
</dbReference>
<proteinExistence type="inferred from homology"/>
<dbReference type="GeneID" id="28987748"/>
<dbReference type="GO" id="GO:0032447">
    <property type="term" value="P:protein urmylation"/>
    <property type="evidence" value="ECO:0007669"/>
    <property type="project" value="UniProtKB-UniRule"/>
</dbReference>
<dbReference type="PANTHER" id="PTHR20882:SF14">
    <property type="entry name" value="CYTOPLASMIC TRNA 2-THIOLATION PROTEIN 2"/>
    <property type="match status" value="1"/>
</dbReference>
<dbReference type="STRING" id="879819.A0A0J0XRY3"/>
<dbReference type="GO" id="GO:0016779">
    <property type="term" value="F:nucleotidyltransferase activity"/>
    <property type="evidence" value="ECO:0007669"/>
    <property type="project" value="UniProtKB-UniRule"/>
</dbReference>
<dbReference type="UniPathway" id="UPA00988"/>
<comment type="subcellular location">
    <subcellularLocation>
        <location evidence="3">Cytoplasm</location>
    </subcellularLocation>
</comment>
<comment type="function">
    <text evidence="3">Plays a central role in 2-thiolation of mcm(5)S(2)U at tRNA wobble positions of tRNA(Lys), tRNA(Glu) and tRNA(Gln). May act by forming a heterodimer with NCS6 that ligates sulfur from thiocarboxylated URM1 onto the uridine of tRNAs at wobble position. Prior mcm(5) tRNA modification by the elongator complex is required for 2-thiolation. May also be involved in protein urmylation.</text>
</comment>
<dbReference type="GO" id="GO:0000049">
    <property type="term" value="F:tRNA binding"/>
    <property type="evidence" value="ECO:0007669"/>
    <property type="project" value="InterPro"/>
</dbReference>
<dbReference type="PANTHER" id="PTHR20882">
    <property type="entry name" value="CYTOPLASMIC TRNA 2-THIOLATION PROTEIN 2"/>
    <property type="match status" value="1"/>
</dbReference>